<comment type="caution">
    <text evidence="1">The sequence shown here is derived from an EMBL/GenBank/DDBJ whole genome shotgun (WGS) entry which is preliminary data.</text>
</comment>
<accession>A0A437PKD3</accession>
<name>A0A437PKD3_9BACT</name>
<dbReference type="Proteomes" id="UP000282832">
    <property type="component" value="Unassembled WGS sequence"/>
</dbReference>
<reference evidence="1 2" key="1">
    <citation type="submission" date="2019-01" db="EMBL/GenBank/DDBJ databases">
        <authorList>
            <person name="Chen W.-M."/>
        </authorList>
    </citation>
    <scope>NUCLEOTIDE SEQUENCE [LARGE SCALE GENOMIC DNA]</scope>
    <source>
        <strain evidence="1 2">FSY-15</strain>
    </source>
</reference>
<keyword evidence="2" id="KW-1185">Reference proteome</keyword>
<evidence type="ECO:0000313" key="1">
    <source>
        <dbReference type="EMBL" id="RVU22730.1"/>
    </source>
</evidence>
<organism evidence="1 2">
    <name type="scientific">Sandaracinomonas limnophila</name>
    <dbReference type="NCBI Taxonomy" id="1862386"/>
    <lineage>
        <taxon>Bacteria</taxon>
        <taxon>Pseudomonadati</taxon>
        <taxon>Bacteroidota</taxon>
        <taxon>Cytophagia</taxon>
        <taxon>Cytophagales</taxon>
        <taxon>Flectobacillaceae</taxon>
        <taxon>Sandaracinomonas</taxon>
    </lineage>
</organism>
<dbReference type="AlphaFoldDB" id="A0A437PKD3"/>
<sequence length="95" mass="11077">MKTQLGFSIKLCKKKVLENFGGKFLPIIQYSFVEGGSQTLQNFIEINLFDELIQITNNEIELQEGIKAPQINLRFQTNKTFSTKIFQNFLFAEFY</sequence>
<evidence type="ECO:0000313" key="2">
    <source>
        <dbReference type="Proteomes" id="UP000282832"/>
    </source>
</evidence>
<protein>
    <submittedName>
        <fullName evidence="1">Uncharacterized protein</fullName>
    </submittedName>
</protein>
<dbReference type="EMBL" id="SACY01000014">
    <property type="protein sequence ID" value="RVU22730.1"/>
    <property type="molecule type" value="Genomic_DNA"/>
</dbReference>
<gene>
    <name evidence="1" type="ORF">EOJ36_11875</name>
</gene>
<proteinExistence type="predicted"/>